<evidence type="ECO:0000313" key="9">
    <source>
        <dbReference type="Proteomes" id="UP000317257"/>
    </source>
</evidence>
<reference evidence="9" key="1">
    <citation type="submission" date="2018-12" db="EMBL/GenBank/DDBJ databases">
        <title>The complete genome of Metarhizium rileyi, a key fungal pathogen of Lepidoptera.</title>
        <authorList>
            <person name="Binneck E."/>
            <person name="Lastra C.C.L."/>
            <person name="Sosa-Gomez D.R."/>
        </authorList>
    </citation>
    <scope>NUCLEOTIDE SEQUENCE [LARGE SCALE GENOMIC DNA]</scope>
    <source>
        <strain evidence="9">Cep018-CH2</strain>
    </source>
</reference>
<feature type="domain" description="Xylanolytic transcriptional activator regulatory" evidence="7">
    <location>
        <begin position="202"/>
        <end position="284"/>
    </location>
</feature>
<evidence type="ECO:0000256" key="5">
    <source>
        <dbReference type="ARBA" id="ARBA00023242"/>
    </source>
</evidence>
<evidence type="ECO:0000256" key="2">
    <source>
        <dbReference type="ARBA" id="ARBA00022723"/>
    </source>
</evidence>
<dbReference type="InterPro" id="IPR050815">
    <property type="entry name" value="TF_fung"/>
</dbReference>
<dbReference type="InterPro" id="IPR007219">
    <property type="entry name" value="XnlR_reg_dom"/>
</dbReference>
<keyword evidence="4" id="KW-0804">Transcription</keyword>
<dbReference type="EMBL" id="SBHS01000026">
    <property type="protein sequence ID" value="TWU72556.1"/>
    <property type="molecule type" value="Genomic_DNA"/>
</dbReference>
<dbReference type="PANTHER" id="PTHR47338">
    <property type="entry name" value="ZN(II)2CYS6 TRANSCRIPTION FACTOR (EUROFUNG)-RELATED"/>
    <property type="match status" value="1"/>
</dbReference>
<dbReference type="GO" id="GO:0006351">
    <property type="term" value="P:DNA-templated transcription"/>
    <property type="evidence" value="ECO:0007669"/>
    <property type="project" value="InterPro"/>
</dbReference>
<feature type="region of interest" description="Disordered" evidence="6">
    <location>
        <begin position="603"/>
        <end position="705"/>
    </location>
</feature>
<dbReference type="GO" id="GO:0008270">
    <property type="term" value="F:zinc ion binding"/>
    <property type="evidence" value="ECO:0007669"/>
    <property type="project" value="InterPro"/>
</dbReference>
<accession>A0A5C6G9B1</accession>
<proteinExistence type="predicted"/>
<name>A0A5C6G9B1_METRR</name>
<dbReference type="AlphaFoldDB" id="A0A5C6G9B1"/>
<sequence length="770" mass="84259">MSSEVQSERSELLGDLKGIEPLACVISQVESYLSQVNKSGDGNGSPRVSYQQDPPLPPVDFTFESVAFESGLPEGGTAESRPLHDTAFSFTDFPAPPEDTFMGNGSLIGLGYSEALPPLEVQEELNNTFFLVSYHFIPMIHSGRYYQSFYAGPLRKPPMSLHTRKSFINELGHGEHFITVAHAQALCLVAAYEARGMLFTRASTTCAKAVRLCQMMGLDRLDGARDDLPPALGPHSTWEELEERRRVFWGTFAIDSHASISTGWPTLINPDDIMTRLPASEEAFAAGKEEMAPFLDDVFSGSPYGSFAGTLVVCFLFRVILKHVHRSKPADNPQDMTEGPFWKRHRDLDNQLSSIFMFLPARFRLPRALRDPGAIHMNLNLHAAVIILHNAALEKADLHDLGENVTQTSLCRLRTSADEIVNIIKLSSHATSIFKSPLAALSLYCSTTVYVYLAKKDPQSGLTPLDKSNFEIVIQAMEAIGRNHEITCAFLQQAFLDIERNELASVLRFPNLEKYRSIFGGASSNIPLITRSSISKHSKVTPVLPGRLPLNNPQGRSLPDHVKLDKGVPPFAPRGSDPLVEDLINADCFQPVLGAVTRNVGAGPRVRTEHKRKRVSGSVSPAGGLMSTAGMPGQANDMSGYGDHVSGLSGATGVDMRPPPADASFILPDRTSSSTSSSAYQYGRSEPPSGSSRTSPPGLGNTPEENRIDLRAFQERIAPHMWQAAQVQTMQDTMFTSSVSEALFPMPGVDETTTGWESWNGSEPWRTNNT</sequence>
<keyword evidence="2" id="KW-0479">Metal-binding</keyword>
<evidence type="ECO:0000259" key="7">
    <source>
        <dbReference type="SMART" id="SM00906"/>
    </source>
</evidence>
<keyword evidence="5" id="KW-0539">Nucleus</keyword>
<evidence type="ECO:0000256" key="6">
    <source>
        <dbReference type="SAM" id="MobiDB-lite"/>
    </source>
</evidence>
<evidence type="ECO:0000256" key="4">
    <source>
        <dbReference type="ARBA" id="ARBA00023163"/>
    </source>
</evidence>
<keyword evidence="3" id="KW-0805">Transcription regulation</keyword>
<evidence type="ECO:0000256" key="3">
    <source>
        <dbReference type="ARBA" id="ARBA00023015"/>
    </source>
</evidence>
<evidence type="ECO:0000313" key="8">
    <source>
        <dbReference type="EMBL" id="TWU72556.1"/>
    </source>
</evidence>
<protein>
    <recommendedName>
        <fullName evidence="7">Xylanolytic transcriptional activator regulatory domain-containing protein</fullName>
    </recommendedName>
</protein>
<evidence type="ECO:0000256" key="1">
    <source>
        <dbReference type="ARBA" id="ARBA00004123"/>
    </source>
</evidence>
<dbReference type="GO" id="GO:0005634">
    <property type="term" value="C:nucleus"/>
    <property type="evidence" value="ECO:0007669"/>
    <property type="project" value="UniProtKB-SubCell"/>
</dbReference>
<dbReference type="SMART" id="SM00906">
    <property type="entry name" value="Fungal_trans"/>
    <property type="match status" value="1"/>
</dbReference>
<dbReference type="CDD" id="cd12148">
    <property type="entry name" value="fungal_TF_MHR"/>
    <property type="match status" value="1"/>
</dbReference>
<feature type="compositionally biased region" description="Low complexity" evidence="6">
    <location>
        <begin position="671"/>
        <end position="700"/>
    </location>
</feature>
<dbReference type="PANTHER" id="PTHR47338:SF10">
    <property type="entry name" value="TRANSCRIPTION FACTOR DOMAIN-CONTAINING PROTEIN-RELATED"/>
    <property type="match status" value="1"/>
</dbReference>
<dbReference type="GO" id="GO:0000981">
    <property type="term" value="F:DNA-binding transcription factor activity, RNA polymerase II-specific"/>
    <property type="evidence" value="ECO:0007669"/>
    <property type="project" value="InterPro"/>
</dbReference>
<dbReference type="Pfam" id="PF04082">
    <property type="entry name" value="Fungal_trans"/>
    <property type="match status" value="1"/>
</dbReference>
<comment type="caution">
    <text evidence="8">The sequence shown here is derived from an EMBL/GenBank/DDBJ whole genome shotgun (WGS) entry which is preliminary data.</text>
</comment>
<organism evidence="8 9">
    <name type="scientific">Metarhizium rileyi (strain RCEF 4871)</name>
    <name type="common">Nomuraea rileyi</name>
    <dbReference type="NCBI Taxonomy" id="1649241"/>
    <lineage>
        <taxon>Eukaryota</taxon>
        <taxon>Fungi</taxon>
        <taxon>Dikarya</taxon>
        <taxon>Ascomycota</taxon>
        <taxon>Pezizomycotina</taxon>
        <taxon>Sordariomycetes</taxon>
        <taxon>Hypocreomycetidae</taxon>
        <taxon>Hypocreales</taxon>
        <taxon>Clavicipitaceae</taxon>
        <taxon>Metarhizium</taxon>
    </lineage>
</organism>
<dbReference type="GO" id="GO:0003677">
    <property type="term" value="F:DNA binding"/>
    <property type="evidence" value="ECO:0007669"/>
    <property type="project" value="InterPro"/>
</dbReference>
<dbReference type="Proteomes" id="UP000317257">
    <property type="component" value="Unassembled WGS sequence"/>
</dbReference>
<gene>
    <name evidence="8" type="ORF">ED733_000902</name>
</gene>
<comment type="subcellular location">
    <subcellularLocation>
        <location evidence="1">Nucleus</location>
    </subcellularLocation>
</comment>